<evidence type="ECO:0000313" key="2">
    <source>
        <dbReference type="EMBL" id="OWK40135.1"/>
    </source>
</evidence>
<evidence type="ECO:0000313" key="3">
    <source>
        <dbReference type="Proteomes" id="UP000214646"/>
    </source>
</evidence>
<dbReference type="OrthoDB" id="301372at2"/>
<reference evidence="3" key="1">
    <citation type="submission" date="2017-06" db="EMBL/GenBank/DDBJ databases">
        <title>Genome analysis of Fimbriiglobus ruber SP5, the first member of the order Planctomycetales with confirmed chitinolytic capability.</title>
        <authorList>
            <person name="Ravin N.V."/>
            <person name="Rakitin A.L."/>
            <person name="Ivanova A.A."/>
            <person name="Beletsky A.V."/>
            <person name="Kulichevskaya I.S."/>
            <person name="Mardanov A.V."/>
            <person name="Dedysh S.N."/>
        </authorList>
    </citation>
    <scope>NUCLEOTIDE SEQUENCE [LARGE SCALE GENOMIC DNA]</scope>
    <source>
        <strain evidence="3">SP5</strain>
    </source>
</reference>
<accession>A0A225DUA4</accession>
<dbReference type="EMBL" id="NIDE01000008">
    <property type="protein sequence ID" value="OWK40135.1"/>
    <property type="molecule type" value="Genomic_DNA"/>
</dbReference>
<dbReference type="AlphaFoldDB" id="A0A225DUA4"/>
<proteinExistence type="predicted"/>
<gene>
    <name evidence="2" type="ORF">FRUB_05054</name>
    <name evidence="1" type="ORF">FRUB_05875</name>
</gene>
<sequence length="68" mass="7520">MPPSSPDRVVFDELHVTLLVPRTLPIAAAKRVRQVVDGRPFVARLRRAIVTVVARHTALRAVTVTVAR</sequence>
<dbReference type="EMBL" id="NIDE01000009">
    <property type="protein sequence ID" value="OWK39985.1"/>
    <property type="molecule type" value="Genomic_DNA"/>
</dbReference>
<comment type="caution">
    <text evidence="1">The sequence shown here is derived from an EMBL/GenBank/DDBJ whole genome shotgun (WGS) entry which is preliminary data.</text>
</comment>
<organism evidence="1 3">
    <name type="scientific">Fimbriiglobus ruber</name>
    <dbReference type="NCBI Taxonomy" id="1908690"/>
    <lineage>
        <taxon>Bacteria</taxon>
        <taxon>Pseudomonadati</taxon>
        <taxon>Planctomycetota</taxon>
        <taxon>Planctomycetia</taxon>
        <taxon>Gemmatales</taxon>
        <taxon>Gemmataceae</taxon>
        <taxon>Fimbriiglobus</taxon>
    </lineage>
</organism>
<dbReference type="RefSeq" id="WP_143393379.1">
    <property type="nucleotide sequence ID" value="NZ_NIDE01000008.1"/>
</dbReference>
<dbReference type="Proteomes" id="UP000214646">
    <property type="component" value="Unassembled WGS sequence"/>
</dbReference>
<name>A0A225DUA4_9BACT</name>
<reference evidence="1" key="2">
    <citation type="journal article" date="2018" name="Appl. Environ. Microbiol.">
        <title>Genome Analysis of Fimbriiglobus ruber SP5(T), a Planctomycete with Confirmed Chitinolytic Capability.</title>
        <authorList>
            <person name="Ravin N.V."/>
            <person name="Rakitin A.L."/>
            <person name="Ivanova A.A."/>
            <person name="Beletsky A.V."/>
            <person name="Kulichevskaya I.S."/>
            <person name="Mardanov A.V."/>
            <person name="Dedysh S.N."/>
        </authorList>
    </citation>
    <scope>NUCLEOTIDE SEQUENCE</scope>
    <source>
        <strain evidence="1">SP5</strain>
    </source>
</reference>
<keyword evidence="3" id="KW-1185">Reference proteome</keyword>
<evidence type="ECO:0000313" key="1">
    <source>
        <dbReference type="EMBL" id="OWK39985.1"/>
    </source>
</evidence>
<protein>
    <submittedName>
        <fullName evidence="1">Uncharacterized protein</fullName>
    </submittedName>
</protein>